<dbReference type="Proteomes" id="UP000070529">
    <property type="component" value="Unassembled WGS sequence"/>
</dbReference>
<name>A0A135I6C0_9GAMM</name>
<sequence length="69" mass="7816">MLKNVDFQGLSVSRFSKSGRVSYAILIFSQEKTFIFFHPKMKHKNLLLTSLTLQSVGAKEKPVVFNGLI</sequence>
<keyword evidence="2" id="KW-1185">Reference proteome</keyword>
<dbReference type="AlphaFoldDB" id="A0A135I6C0"/>
<comment type="caution">
    <text evidence="1">The sequence shown here is derived from an EMBL/GenBank/DDBJ whole genome shotgun (WGS) entry which is preliminary data.</text>
</comment>
<gene>
    <name evidence="1" type="ORF">ATN88_25315</name>
</gene>
<evidence type="ECO:0000313" key="1">
    <source>
        <dbReference type="EMBL" id="KXF80995.1"/>
    </source>
</evidence>
<accession>A0A135I6C0</accession>
<protein>
    <submittedName>
        <fullName evidence="1">Uncharacterized protein</fullName>
    </submittedName>
</protein>
<dbReference type="EMBL" id="LNTY01000040">
    <property type="protein sequence ID" value="KXF80995.1"/>
    <property type="molecule type" value="Genomic_DNA"/>
</dbReference>
<evidence type="ECO:0000313" key="2">
    <source>
        <dbReference type="Proteomes" id="UP000070529"/>
    </source>
</evidence>
<organism evidence="1 2">
    <name type="scientific">Enterovibrio coralii</name>
    <dbReference type="NCBI Taxonomy" id="294935"/>
    <lineage>
        <taxon>Bacteria</taxon>
        <taxon>Pseudomonadati</taxon>
        <taxon>Pseudomonadota</taxon>
        <taxon>Gammaproteobacteria</taxon>
        <taxon>Vibrionales</taxon>
        <taxon>Vibrionaceae</taxon>
        <taxon>Enterovibrio</taxon>
    </lineage>
</organism>
<proteinExistence type="predicted"/>
<reference evidence="1 2" key="1">
    <citation type="submission" date="2015-11" db="EMBL/GenBank/DDBJ databases">
        <title>Genomic Taxonomy of the Vibrionaceae.</title>
        <authorList>
            <person name="Gomez-Gil B."/>
            <person name="Enciso-Ibarra J."/>
        </authorList>
    </citation>
    <scope>NUCLEOTIDE SEQUENCE [LARGE SCALE GENOMIC DNA]</scope>
    <source>
        <strain evidence="1 2">CAIM 912</strain>
    </source>
</reference>